<accession>A0A8S9YV04</accession>
<gene>
    <name evidence="1" type="ORF">EG68_10068</name>
</gene>
<proteinExistence type="predicted"/>
<dbReference type="AlphaFoldDB" id="A0A8S9YV04"/>
<protein>
    <submittedName>
        <fullName evidence="1">Uncharacterized protein</fullName>
    </submittedName>
</protein>
<organism evidence="1 2">
    <name type="scientific">Paragonimus skrjabini miyazakii</name>
    <dbReference type="NCBI Taxonomy" id="59628"/>
    <lineage>
        <taxon>Eukaryota</taxon>
        <taxon>Metazoa</taxon>
        <taxon>Spiralia</taxon>
        <taxon>Lophotrochozoa</taxon>
        <taxon>Platyhelminthes</taxon>
        <taxon>Trematoda</taxon>
        <taxon>Digenea</taxon>
        <taxon>Plagiorchiida</taxon>
        <taxon>Troglotremata</taxon>
        <taxon>Troglotrematidae</taxon>
        <taxon>Paragonimus</taxon>
    </lineage>
</organism>
<dbReference type="EMBL" id="JTDE01004722">
    <property type="protein sequence ID" value="KAF7253056.1"/>
    <property type="molecule type" value="Genomic_DNA"/>
</dbReference>
<dbReference type="Proteomes" id="UP000822476">
    <property type="component" value="Unassembled WGS sequence"/>
</dbReference>
<keyword evidence="2" id="KW-1185">Reference proteome</keyword>
<evidence type="ECO:0000313" key="1">
    <source>
        <dbReference type="EMBL" id="KAF7253056.1"/>
    </source>
</evidence>
<evidence type="ECO:0000313" key="2">
    <source>
        <dbReference type="Proteomes" id="UP000822476"/>
    </source>
</evidence>
<reference evidence="1" key="1">
    <citation type="submission" date="2019-07" db="EMBL/GenBank/DDBJ databases">
        <title>Annotation for the trematode Paragonimus miyazaki's.</title>
        <authorList>
            <person name="Choi Y.-J."/>
        </authorList>
    </citation>
    <scope>NUCLEOTIDE SEQUENCE</scope>
    <source>
        <strain evidence="1">Japan</strain>
    </source>
</reference>
<name>A0A8S9YV04_9TREM</name>
<sequence>MMPPLRHPFKHFLKQGTYPKFGDPLNTIVDERVETEEYVERWFVPEIPESCIPLPDQLQQEDDIAHTMTKRPPGHIYRLPNFKNSVPPLLTNKCKVEKSCIGIVSSKRQAEASPEVKRYAAQINTIRKLDPNIFMPAASGIKPSIYRLTSIRE</sequence>
<dbReference type="OrthoDB" id="6227093at2759"/>
<comment type="caution">
    <text evidence="1">The sequence shown here is derived from an EMBL/GenBank/DDBJ whole genome shotgun (WGS) entry which is preliminary data.</text>
</comment>